<feature type="transmembrane region" description="Helical" evidence="1">
    <location>
        <begin position="15"/>
        <end position="39"/>
    </location>
</feature>
<dbReference type="HOGENOM" id="CLU_2942309_0_0_1"/>
<sequence length="60" mass="6888">MLSVYSGYIFGYSHLVYALGLSGFAIFQNMSLQVIIFAIEKQKYVILLLLKELKPRFVVN</sequence>
<keyword evidence="3" id="KW-1185">Reference proteome</keyword>
<accession>A0A086IZA4</accession>
<dbReference type="RefSeq" id="XP_052903777.1">
    <property type="nucleotide sequence ID" value="XM_053049606.1"/>
</dbReference>
<keyword evidence="1" id="KW-0812">Transmembrane</keyword>
<gene>
    <name evidence="2" type="ORF">NESG_01991</name>
</gene>
<keyword evidence="1" id="KW-1133">Transmembrane helix</keyword>
<name>A0A086IZA4_NEMA1</name>
<reference evidence="2 3" key="1">
    <citation type="journal article" date="2014" name="Genome Announc.">
        <title>Genome Sequence of the Microsporidian Species Nematocida sp1 Strain ERTm6 (ATCC PRA-372).</title>
        <authorList>
            <person name="Bakowski M.A."/>
            <person name="Priest M."/>
            <person name="Young S."/>
            <person name="Cuomo C.A."/>
            <person name="Troemel E.R."/>
        </authorList>
    </citation>
    <scope>NUCLEOTIDE SEQUENCE [LARGE SCALE GENOMIC DNA]</scope>
    <source>
        <strain evidence="2 3">ERTm6</strain>
    </source>
</reference>
<dbReference type="AlphaFoldDB" id="A0A086IZA4"/>
<organism evidence="2 3">
    <name type="scientific">Nematocida ausubeli (strain ATCC PRA-371 / ERTm2)</name>
    <name type="common">Nematode killer fungus</name>
    <dbReference type="NCBI Taxonomy" id="1913371"/>
    <lineage>
        <taxon>Eukaryota</taxon>
        <taxon>Fungi</taxon>
        <taxon>Fungi incertae sedis</taxon>
        <taxon>Microsporidia</taxon>
        <taxon>Nematocida</taxon>
    </lineage>
</organism>
<dbReference type="EMBL" id="AKIJ01000005">
    <property type="protein sequence ID" value="KFG25222.1"/>
    <property type="molecule type" value="Genomic_DNA"/>
</dbReference>
<dbReference type="Proteomes" id="UP000054524">
    <property type="component" value="Unassembled WGS sequence"/>
</dbReference>
<protein>
    <submittedName>
        <fullName evidence="2">Uncharacterized protein</fullName>
    </submittedName>
</protein>
<evidence type="ECO:0000313" key="2">
    <source>
        <dbReference type="EMBL" id="KFG25222.1"/>
    </source>
</evidence>
<evidence type="ECO:0000256" key="1">
    <source>
        <dbReference type="SAM" id="Phobius"/>
    </source>
</evidence>
<dbReference type="GeneID" id="77676964"/>
<keyword evidence="1" id="KW-0472">Membrane</keyword>
<proteinExistence type="predicted"/>
<comment type="caution">
    <text evidence="2">The sequence shown here is derived from an EMBL/GenBank/DDBJ whole genome shotgun (WGS) entry which is preliminary data.</text>
</comment>
<evidence type="ECO:0000313" key="3">
    <source>
        <dbReference type="Proteomes" id="UP000054524"/>
    </source>
</evidence>